<evidence type="ECO:0000313" key="2">
    <source>
        <dbReference type="Proteomes" id="UP000230725"/>
    </source>
</evidence>
<accession>A0A291LHI8</accession>
<dbReference type="Proteomes" id="UP000230725">
    <property type="component" value="Segment"/>
</dbReference>
<evidence type="ECO:0000313" key="1">
    <source>
        <dbReference type="EMBL" id="ATI18856.1"/>
    </source>
</evidence>
<dbReference type="EMBL" id="MF766046">
    <property type="protein sequence ID" value="ATI18856.1"/>
    <property type="molecule type" value="Genomic_DNA"/>
</dbReference>
<organism evidence="1 2">
    <name type="scientific">Streptomyces phage Diane</name>
    <dbReference type="NCBI Taxonomy" id="2041207"/>
    <lineage>
        <taxon>Viruses</taxon>
        <taxon>Duplodnaviria</taxon>
        <taxon>Heunggongvirae</taxon>
        <taxon>Uroviricota</taxon>
        <taxon>Caudoviricetes</taxon>
        <taxon>Arquatrovirinae</taxon>
        <taxon>Omarvirus</taxon>
        <taxon>Omarvirus diane</taxon>
    </lineage>
</organism>
<sequence length="122" mass="14090">MRAWTHTHLPRLRADVHDVISVKVPGQPIEYASAVLLSDVEFRVHERGRQRAVRQSVRNVHAWVIGEVEEVRKDPVALFIGSDYRQAVYDPWKGSTFVDRKTLAPVRRAHSVIYVGKDVFYQ</sequence>
<reference evidence="1 2" key="1">
    <citation type="submission" date="2017-08" db="EMBL/GenBank/DDBJ databases">
        <authorList>
            <person name="Jones O.D."/>
            <person name="Rapp I.M."/>
            <person name="Layton S."/>
            <person name="Bhuiyan S."/>
            <person name="Kim T."/>
            <person name="Hughes L.E."/>
            <person name="Garlena R.A."/>
            <person name="Russell D.A."/>
            <person name="Pope W.H."/>
            <person name="Jacobs-Sera D."/>
            <person name="Hendrix R.W."/>
            <person name="Hatfull G.F."/>
        </authorList>
    </citation>
    <scope>NUCLEOTIDE SEQUENCE [LARGE SCALE GENOMIC DNA]</scope>
</reference>
<gene>
    <name evidence="1" type="ORF">SEA_DIANE_72</name>
</gene>
<name>A0A291LHI8_9CAUD</name>
<keyword evidence="2" id="KW-1185">Reference proteome</keyword>
<proteinExistence type="predicted"/>
<dbReference type="InterPro" id="IPR058002">
    <property type="entry name" value="Gp82"/>
</dbReference>
<dbReference type="Pfam" id="PF25735">
    <property type="entry name" value="Phage_L5_gp82"/>
    <property type="match status" value="1"/>
</dbReference>
<protein>
    <submittedName>
        <fullName evidence="1">Uncharacterized protein</fullName>
    </submittedName>
</protein>